<dbReference type="EnsemblProtists" id="HpaT809295">
    <property type="protein sequence ID" value="HpaP809295"/>
    <property type="gene ID" value="HpaG809295"/>
</dbReference>
<keyword evidence="2" id="KW-1185">Reference proteome</keyword>
<dbReference type="HOGENOM" id="CLU_2872441_0_0_1"/>
<evidence type="ECO:0000313" key="1">
    <source>
        <dbReference type="EnsemblProtists" id="HpaP809295"/>
    </source>
</evidence>
<reference evidence="2" key="1">
    <citation type="journal article" date="2010" name="Science">
        <title>Signatures of adaptation to obligate biotrophy in the Hyaloperonospora arabidopsidis genome.</title>
        <authorList>
            <person name="Baxter L."/>
            <person name="Tripathy S."/>
            <person name="Ishaque N."/>
            <person name="Boot N."/>
            <person name="Cabral A."/>
            <person name="Kemen E."/>
            <person name="Thines M."/>
            <person name="Ah-Fong A."/>
            <person name="Anderson R."/>
            <person name="Badejoko W."/>
            <person name="Bittner-Eddy P."/>
            <person name="Boore J.L."/>
            <person name="Chibucos M.C."/>
            <person name="Coates M."/>
            <person name="Dehal P."/>
            <person name="Delehaunty K."/>
            <person name="Dong S."/>
            <person name="Downton P."/>
            <person name="Dumas B."/>
            <person name="Fabro G."/>
            <person name="Fronick C."/>
            <person name="Fuerstenberg S.I."/>
            <person name="Fulton L."/>
            <person name="Gaulin E."/>
            <person name="Govers F."/>
            <person name="Hughes L."/>
            <person name="Humphray S."/>
            <person name="Jiang R.H."/>
            <person name="Judelson H."/>
            <person name="Kamoun S."/>
            <person name="Kyung K."/>
            <person name="Meijer H."/>
            <person name="Minx P."/>
            <person name="Morris P."/>
            <person name="Nelson J."/>
            <person name="Phuntumart V."/>
            <person name="Qutob D."/>
            <person name="Rehmany A."/>
            <person name="Rougon-Cardoso A."/>
            <person name="Ryden P."/>
            <person name="Torto-Alalibo T."/>
            <person name="Studholme D."/>
            <person name="Wang Y."/>
            <person name="Win J."/>
            <person name="Wood J."/>
            <person name="Clifton S.W."/>
            <person name="Rogers J."/>
            <person name="Van den Ackerveken G."/>
            <person name="Jones J.D."/>
            <person name="McDowell J.M."/>
            <person name="Beynon J."/>
            <person name="Tyler B.M."/>
        </authorList>
    </citation>
    <scope>NUCLEOTIDE SEQUENCE [LARGE SCALE GENOMIC DNA]</scope>
    <source>
        <strain evidence="2">Emoy2</strain>
    </source>
</reference>
<accession>M4BSA4</accession>
<protein>
    <submittedName>
        <fullName evidence="1">Uncharacterized protein</fullName>
    </submittedName>
</protein>
<organism evidence="1 2">
    <name type="scientific">Hyaloperonospora arabidopsidis (strain Emoy2)</name>
    <name type="common">Downy mildew agent</name>
    <name type="synonym">Peronospora arabidopsidis</name>
    <dbReference type="NCBI Taxonomy" id="559515"/>
    <lineage>
        <taxon>Eukaryota</taxon>
        <taxon>Sar</taxon>
        <taxon>Stramenopiles</taxon>
        <taxon>Oomycota</taxon>
        <taxon>Peronosporomycetes</taxon>
        <taxon>Peronosporales</taxon>
        <taxon>Peronosporaceae</taxon>
        <taxon>Hyaloperonospora</taxon>
    </lineage>
</organism>
<sequence length="64" mass="7433">MAVLRIRTAQLTRWMARDQNPTDVALLMGFKGSKITDSERKLWKTYLRDYNIKHGLSPALKTEP</sequence>
<name>M4BSA4_HYAAE</name>
<dbReference type="AlphaFoldDB" id="M4BSA4"/>
<dbReference type="Proteomes" id="UP000011713">
    <property type="component" value="Unassembled WGS sequence"/>
</dbReference>
<dbReference type="VEuPathDB" id="FungiDB:HpaG809295"/>
<reference evidence="1" key="2">
    <citation type="submission" date="2015-06" db="UniProtKB">
        <authorList>
            <consortium name="EnsemblProtists"/>
        </authorList>
    </citation>
    <scope>IDENTIFICATION</scope>
    <source>
        <strain evidence="1">Emoy2</strain>
    </source>
</reference>
<proteinExistence type="predicted"/>
<evidence type="ECO:0000313" key="2">
    <source>
        <dbReference type="Proteomes" id="UP000011713"/>
    </source>
</evidence>
<dbReference type="InParanoid" id="M4BSA4"/>
<dbReference type="EMBL" id="JH598696">
    <property type="status" value="NOT_ANNOTATED_CDS"/>
    <property type="molecule type" value="Genomic_DNA"/>
</dbReference>